<dbReference type="EMBL" id="CP002546">
    <property type="protein sequence ID" value="ADY58298.1"/>
    <property type="molecule type" value="Genomic_DNA"/>
</dbReference>
<proteinExistence type="inferred from homology"/>
<feature type="transmembrane region" description="Helical" evidence="10">
    <location>
        <begin position="933"/>
        <end position="960"/>
    </location>
</feature>
<dbReference type="Pfam" id="PF22599">
    <property type="entry name" value="SecDF_P1_head"/>
    <property type="match status" value="1"/>
</dbReference>
<reference evidence="14" key="1">
    <citation type="submission" date="2011-02" db="EMBL/GenBank/DDBJ databases">
        <title>The complete genome of Planctomyces brasiliensis DSM 5305.</title>
        <authorList>
            <person name="Lucas S."/>
            <person name="Copeland A."/>
            <person name="Lapidus A."/>
            <person name="Bruce D."/>
            <person name="Goodwin L."/>
            <person name="Pitluck S."/>
            <person name="Kyrpides N."/>
            <person name="Mavromatis K."/>
            <person name="Pagani I."/>
            <person name="Ivanova N."/>
            <person name="Ovchinnikova G."/>
            <person name="Lu M."/>
            <person name="Detter J.C."/>
            <person name="Han C."/>
            <person name="Land M."/>
            <person name="Hauser L."/>
            <person name="Markowitz V."/>
            <person name="Cheng J.-F."/>
            <person name="Hugenholtz P."/>
            <person name="Woyke T."/>
            <person name="Wu D."/>
            <person name="Tindall B."/>
            <person name="Pomrenke H.G."/>
            <person name="Brambilla E."/>
            <person name="Klenk H.-P."/>
            <person name="Eisen J.A."/>
        </authorList>
    </citation>
    <scope>NUCLEOTIDE SEQUENCE [LARGE SCALE GENOMIC DNA]</scope>
    <source>
        <strain evidence="14">ATCC 49424 / DSM 5305 / JCM 21570 / IAM 15109 / NBRC 103401 / IFAM 1448</strain>
    </source>
</reference>
<dbReference type="RefSeq" id="WP_013627041.1">
    <property type="nucleotide sequence ID" value="NC_015174.1"/>
</dbReference>
<dbReference type="OrthoDB" id="9805019at2"/>
<keyword evidence="6 10" id="KW-0653">Protein transport</keyword>
<feature type="transmembrane region" description="Helical" evidence="10">
    <location>
        <begin position="541"/>
        <end position="559"/>
    </location>
</feature>
<protein>
    <recommendedName>
        <fullName evidence="10 11">Multifunctional fusion protein</fullName>
    </recommendedName>
    <domain>
        <recommendedName>
            <fullName evidence="10">Protein translocase subunit SecD</fullName>
        </recommendedName>
    </domain>
    <domain>
        <recommendedName>
            <fullName evidence="11">Protein-export membrane protein SecF</fullName>
        </recommendedName>
    </domain>
</protein>
<dbReference type="eggNOG" id="COG0342">
    <property type="taxonomic scope" value="Bacteria"/>
</dbReference>
<dbReference type="InterPro" id="IPR000731">
    <property type="entry name" value="SSD"/>
</dbReference>
<dbReference type="InterPro" id="IPR005665">
    <property type="entry name" value="SecF_bac"/>
</dbReference>
<feature type="transmembrane region" description="Helical" evidence="10">
    <location>
        <begin position="454"/>
        <end position="479"/>
    </location>
</feature>
<dbReference type="KEGG" id="pbs:Plabr_0671"/>
<dbReference type="eggNOG" id="COG0341">
    <property type="taxonomic scope" value="Bacteria"/>
</dbReference>
<dbReference type="NCBIfam" id="TIGR00916">
    <property type="entry name" value="2A0604s01"/>
    <property type="match status" value="1"/>
</dbReference>
<dbReference type="GO" id="GO:0015450">
    <property type="term" value="F:protein-transporting ATPase activity"/>
    <property type="evidence" value="ECO:0007669"/>
    <property type="project" value="InterPro"/>
</dbReference>
<comment type="similarity">
    <text evidence="11">Belongs to the SecD/SecF family. SecF subfamily.</text>
</comment>
<evidence type="ECO:0000256" key="7">
    <source>
        <dbReference type="ARBA" id="ARBA00022989"/>
    </source>
</evidence>
<evidence type="ECO:0000256" key="2">
    <source>
        <dbReference type="ARBA" id="ARBA00022448"/>
    </source>
</evidence>
<comment type="similarity">
    <text evidence="10">Belongs to the SecD/SecF family. SecD subfamily.</text>
</comment>
<evidence type="ECO:0000256" key="5">
    <source>
        <dbReference type="ARBA" id="ARBA00022692"/>
    </source>
</evidence>
<dbReference type="Proteomes" id="UP000006860">
    <property type="component" value="Chromosome"/>
</dbReference>
<dbReference type="Pfam" id="PF07549">
    <property type="entry name" value="Sec_GG"/>
    <property type="match status" value="2"/>
</dbReference>
<keyword evidence="5 10" id="KW-0812">Transmembrane</keyword>
<evidence type="ECO:0000256" key="4">
    <source>
        <dbReference type="ARBA" id="ARBA00022519"/>
    </source>
</evidence>
<comment type="subcellular location">
    <subcellularLocation>
        <location evidence="10">Cell inner membrane</location>
        <topology evidence="10">Multi-pass membrane protein</topology>
    </subcellularLocation>
    <subcellularLocation>
        <location evidence="1">Cell membrane</location>
        <topology evidence="1">Multi-pass membrane protein</topology>
    </subcellularLocation>
</comment>
<dbReference type="InterPro" id="IPR022645">
    <property type="entry name" value="SecD/SecF_bac"/>
</dbReference>
<evidence type="ECO:0000256" key="3">
    <source>
        <dbReference type="ARBA" id="ARBA00022475"/>
    </source>
</evidence>
<feature type="transmembrane region" description="Helical" evidence="10">
    <location>
        <begin position="387"/>
        <end position="406"/>
    </location>
</feature>
<evidence type="ECO:0000256" key="11">
    <source>
        <dbReference type="HAMAP-Rule" id="MF_01464"/>
    </source>
</evidence>
<dbReference type="InterPro" id="IPR022646">
    <property type="entry name" value="SecD/SecF_CS"/>
</dbReference>
<feature type="transmembrane region" description="Helical" evidence="10">
    <location>
        <begin position="412"/>
        <end position="433"/>
    </location>
</feature>
<comment type="caution">
    <text evidence="10">Lacks conserved residue(s) required for the propagation of feature annotation.</text>
</comment>
<comment type="subunit">
    <text evidence="11">Forms a complex with SecD. Part of the essential Sec protein translocation apparatus which comprises SecA, SecYEG and auxiliary proteins SecDF. Other proteins may also be involved.</text>
</comment>
<keyword evidence="7 10" id="KW-1133">Transmembrane helix</keyword>
<dbReference type="Gene3D" id="3.30.70.3400">
    <property type="match status" value="1"/>
</dbReference>
<gene>
    <name evidence="11" type="primary">secF</name>
    <name evidence="10" type="synonym">secD</name>
    <name evidence="13" type="ordered locus">Plabr_0671</name>
</gene>
<keyword evidence="8 10" id="KW-0811">Translocation</keyword>
<feature type="transmembrane region" description="Helical" evidence="10">
    <location>
        <begin position="792"/>
        <end position="809"/>
    </location>
</feature>
<accession>F0SG09</accession>
<dbReference type="Pfam" id="PF02355">
    <property type="entry name" value="SecD_SecF_C"/>
    <property type="match status" value="2"/>
</dbReference>
<dbReference type="FunFam" id="1.20.1640.10:FF:000004">
    <property type="entry name" value="Protein translocase subunit SecD"/>
    <property type="match status" value="1"/>
</dbReference>
<evidence type="ECO:0000256" key="6">
    <source>
        <dbReference type="ARBA" id="ARBA00022927"/>
    </source>
</evidence>
<dbReference type="Gene3D" id="1.20.1640.10">
    <property type="entry name" value="Multidrug efflux transporter AcrB transmembrane domain"/>
    <property type="match status" value="2"/>
</dbReference>
<dbReference type="AlphaFoldDB" id="F0SG09"/>
<sequence>MSGWIIILWLVGIFVVPFILGNLIASALKMRSESRRFGIVLMVLAFGMAPFINQLIHGHNLKDAFRLGIDLAGGTNLVYQADKEQAEASGKEISSSAMDELTRSIARRVNPSGTEEVTVRQVGEDRVEIIIPGADTDYVQAMKDKITRLGSLEFGVLAARHDRAHQNIIARAEQSDSDDLFDGTQRVATWLPVARIQAGDNQGQLKDVTGDPSVDVFREREVNGQTIREFLVIVSPPEQKIDGRYLVNSRPTFDENGGVAVSFTFNARGGFLFQNLTGQYQPKKDGQKYRLAAILDGSIHSAPSINAVISESGIISGSFTSEEVNELVSVLNAGALEIPLVKEPVSEYTISPLLGVDVQEKGIMAISVAAIAVLIFMVVYYWTAGIIADICLAVNVALVLGAMALIDATFTLPGLAGLVLTIGMAVDANVLIFERMREELNRSSSLRMAIQNGFGKAFSTILDANLTTLISAIILYAIGTDQVRGFAVTLFIGIIMSMFSALYVGRLMFDVLENKRLISASSLLGKSIIGKTNLDFLGKQWLATILSLVVIAGGMTALVSRGNDNLDIDFTGGSMVTFQFTDNPGIEDARAALEEQFGNDMALERLIVPTDNGAGEDQIFFRLRSKNQDRDEVASMVNEAFEASEFHLTKNSVEFGEITAIPEQSEEENAEAAPVDLFAGGNQVNLTFADEETLTAIQDRVIRSYAKLTETPLDSISEALFALKGTAGSGMEADESAVQRYSEMELKVASEISQDQLQETLVSMQERMANTPDFSEVNTFSSAVAGETQSKALLAILASLAAIIAYIWFRFSQIAFGLAAVVALVHDVLVVLGLVAIASMLSATPLGPVLQLTDFKINLPMIAAFLTIIGYSLNDTIVVFDRIREVRGKNPDITKEIINTSVNQTLSRTILTSLTTLLVVLILYFIGGEGLHGFAFCLVAGIFVGTYSTIFIANPVLLYAAQRRKPDA</sequence>
<dbReference type="HOGENOM" id="CLU_007894_3_0_0"/>
<dbReference type="InterPro" id="IPR048634">
    <property type="entry name" value="SecD_SecF_C"/>
</dbReference>
<dbReference type="PROSITE" id="PS50156">
    <property type="entry name" value="SSD"/>
    <property type="match status" value="1"/>
</dbReference>
<dbReference type="GO" id="GO:0005886">
    <property type="term" value="C:plasma membrane"/>
    <property type="evidence" value="ECO:0007669"/>
    <property type="project" value="UniProtKB-SubCell"/>
</dbReference>
<feature type="transmembrane region" description="Helical" evidence="10">
    <location>
        <begin position="485"/>
        <end position="509"/>
    </location>
</feature>
<evidence type="ECO:0000259" key="12">
    <source>
        <dbReference type="PROSITE" id="PS50156"/>
    </source>
</evidence>
<evidence type="ECO:0000313" key="13">
    <source>
        <dbReference type="EMBL" id="ADY58298.1"/>
    </source>
</evidence>
<feature type="transmembrane region" description="Helical" evidence="10">
    <location>
        <begin position="362"/>
        <end position="382"/>
    </location>
</feature>
<dbReference type="InterPro" id="IPR005791">
    <property type="entry name" value="SecD"/>
</dbReference>
<dbReference type="Gene3D" id="3.30.1360.200">
    <property type="match status" value="1"/>
</dbReference>
<evidence type="ECO:0000256" key="8">
    <source>
        <dbReference type="ARBA" id="ARBA00023010"/>
    </source>
</evidence>
<dbReference type="NCBIfam" id="TIGR01129">
    <property type="entry name" value="secD"/>
    <property type="match status" value="1"/>
</dbReference>
<name>F0SG09_RUBBR</name>
<feature type="transmembrane region" description="Helical" evidence="10">
    <location>
        <begin position="37"/>
        <end position="56"/>
    </location>
</feature>
<dbReference type="STRING" id="756272.Plabr_0671"/>
<dbReference type="PRINTS" id="PR01755">
    <property type="entry name" value="SECFTRNLCASE"/>
</dbReference>
<dbReference type="SUPFAM" id="SSF82866">
    <property type="entry name" value="Multidrug efflux transporter AcrB transmembrane domain"/>
    <property type="match status" value="2"/>
</dbReference>
<dbReference type="InterPro" id="IPR055344">
    <property type="entry name" value="SecD_SecF_C_bact"/>
</dbReference>
<organism evidence="13 14">
    <name type="scientific">Rubinisphaera brasiliensis (strain ATCC 49424 / DSM 5305 / JCM 21570 / IAM 15109 / NBRC 103401 / IFAM 1448)</name>
    <name type="common">Planctomyces brasiliensis</name>
    <dbReference type="NCBI Taxonomy" id="756272"/>
    <lineage>
        <taxon>Bacteria</taxon>
        <taxon>Pseudomonadati</taxon>
        <taxon>Planctomycetota</taxon>
        <taxon>Planctomycetia</taxon>
        <taxon>Planctomycetales</taxon>
        <taxon>Planctomycetaceae</taxon>
        <taxon>Rubinisphaera</taxon>
    </lineage>
</organism>
<dbReference type="HAMAP" id="MF_01464_B">
    <property type="entry name" value="SecF_B"/>
    <property type="match status" value="1"/>
</dbReference>
<keyword evidence="3 10" id="KW-1003">Cell membrane</keyword>
<dbReference type="InterPro" id="IPR022813">
    <property type="entry name" value="SecD/SecF_arch_bac"/>
</dbReference>
<dbReference type="GO" id="GO:0065002">
    <property type="term" value="P:intracellular protein transmembrane transport"/>
    <property type="evidence" value="ECO:0007669"/>
    <property type="project" value="UniProtKB-UniRule"/>
</dbReference>
<dbReference type="GO" id="GO:0006605">
    <property type="term" value="P:protein targeting"/>
    <property type="evidence" value="ECO:0007669"/>
    <property type="project" value="UniProtKB-UniRule"/>
</dbReference>
<dbReference type="PANTHER" id="PTHR30081:SF1">
    <property type="entry name" value="PROTEIN TRANSLOCASE SUBUNIT SECD"/>
    <property type="match status" value="1"/>
</dbReference>
<feature type="transmembrane region" description="Helical" evidence="10">
    <location>
        <begin position="816"/>
        <end position="841"/>
    </location>
</feature>
<comment type="subunit">
    <text evidence="10">Forms a complex with SecF. Part of the essential Sec protein translocation apparatus which comprises SecA, SecYEG and auxiliary proteins SecDF. Other proteins may also be involved.</text>
</comment>
<feature type="domain" description="SSD" evidence="12">
    <location>
        <begin position="812"/>
        <end position="959"/>
    </location>
</feature>
<keyword evidence="2 10" id="KW-0813">Transport</keyword>
<evidence type="ECO:0000256" key="1">
    <source>
        <dbReference type="ARBA" id="ARBA00004651"/>
    </source>
</evidence>
<keyword evidence="9 10" id="KW-0472">Membrane</keyword>
<feature type="transmembrane region" description="Helical" evidence="10">
    <location>
        <begin position="909"/>
        <end position="927"/>
    </location>
</feature>
<dbReference type="GO" id="GO:0043952">
    <property type="term" value="P:protein transport by the Sec complex"/>
    <property type="evidence" value="ECO:0007669"/>
    <property type="project" value="UniProtKB-UniRule"/>
</dbReference>
<evidence type="ECO:0000313" key="14">
    <source>
        <dbReference type="Proteomes" id="UP000006860"/>
    </source>
</evidence>
<evidence type="ECO:0000256" key="9">
    <source>
        <dbReference type="ARBA" id="ARBA00023136"/>
    </source>
</evidence>
<dbReference type="NCBIfam" id="TIGR00966">
    <property type="entry name" value="transloc_SecF"/>
    <property type="match status" value="1"/>
</dbReference>
<feature type="transmembrane region" description="Helical" evidence="10">
    <location>
        <begin position="6"/>
        <end position="25"/>
    </location>
</feature>
<keyword evidence="14" id="KW-1185">Reference proteome</keyword>
<feature type="transmembrane region" description="Helical" evidence="10">
    <location>
        <begin position="861"/>
        <end position="880"/>
    </location>
</feature>
<dbReference type="InterPro" id="IPR054384">
    <property type="entry name" value="SecDF_P1_head"/>
</dbReference>
<dbReference type="HAMAP" id="MF_01463_B">
    <property type="entry name" value="SecD_B"/>
    <property type="match status" value="1"/>
</dbReference>
<evidence type="ECO:0000256" key="10">
    <source>
        <dbReference type="HAMAP-Rule" id="MF_01463"/>
    </source>
</evidence>
<comment type="function">
    <text evidence="10">Part of the Sec protein translocase complex. Interacts with the SecYEG preprotein conducting channel. SecDF uses the proton motive force (PMF) to complete protein translocation after the ATP-dependent function of SecA.</text>
</comment>
<keyword evidence="4 10" id="KW-0997">Cell inner membrane</keyword>
<dbReference type="PANTHER" id="PTHR30081">
    <property type="entry name" value="PROTEIN-EXPORT MEMBRANE PROTEIN SEC"/>
    <property type="match status" value="1"/>
</dbReference>